<evidence type="ECO:0000259" key="6">
    <source>
        <dbReference type="PROSITE" id="PS51007"/>
    </source>
</evidence>
<accession>A0A7L5C053</accession>
<feature type="domain" description="Cytochrome c" evidence="6">
    <location>
        <begin position="186"/>
        <end position="294"/>
    </location>
</feature>
<feature type="transmembrane region" description="Helical" evidence="5">
    <location>
        <begin position="7"/>
        <end position="25"/>
    </location>
</feature>
<reference evidence="7 8" key="1">
    <citation type="submission" date="2020-02" db="EMBL/GenBank/DDBJ databases">
        <title>complete genome sequence of Rhodobacteraceae bacterium.</title>
        <authorList>
            <person name="Park J."/>
            <person name="Kim Y.-S."/>
            <person name="Kim K.-H."/>
        </authorList>
    </citation>
    <scope>NUCLEOTIDE SEQUENCE [LARGE SCALE GENOMIC DNA]</scope>
    <source>
        <strain evidence="7 8">RR4-56</strain>
    </source>
</reference>
<evidence type="ECO:0000256" key="1">
    <source>
        <dbReference type="ARBA" id="ARBA00022617"/>
    </source>
</evidence>
<keyword evidence="3 4" id="KW-0408">Iron</keyword>
<dbReference type="PROSITE" id="PS51007">
    <property type="entry name" value="CYTC"/>
    <property type="match status" value="2"/>
</dbReference>
<dbReference type="InterPro" id="IPR036909">
    <property type="entry name" value="Cyt_c-like_dom_sf"/>
</dbReference>
<dbReference type="RefSeq" id="WP_165097511.1">
    <property type="nucleotide sequence ID" value="NZ_CP049056.1"/>
</dbReference>
<evidence type="ECO:0000256" key="5">
    <source>
        <dbReference type="SAM" id="Phobius"/>
    </source>
</evidence>
<dbReference type="Gene3D" id="1.10.760.10">
    <property type="entry name" value="Cytochrome c-like domain"/>
    <property type="match status" value="2"/>
</dbReference>
<dbReference type="AlphaFoldDB" id="A0A7L5C053"/>
<evidence type="ECO:0000313" key="8">
    <source>
        <dbReference type="Proteomes" id="UP000503336"/>
    </source>
</evidence>
<proteinExistence type="predicted"/>
<evidence type="ECO:0000256" key="4">
    <source>
        <dbReference type="PROSITE-ProRule" id="PRU00433"/>
    </source>
</evidence>
<dbReference type="GO" id="GO:0009055">
    <property type="term" value="F:electron transfer activity"/>
    <property type="evidence" value="ECO:0007669"/>
    <property type="project" value="InterPro"/>
</dbReference>
<dbReference type="PANTHER" id="PTHR35008">
    <property type="entry name" value="BLL4482 PROTEIN-RELATED"/>
    <property type="match status" value="1"/>
</dbReference>
<sequence length="300" mass="31692">MKRTRAFIIGLGAIGAAGLTGIWLLTAPQRIDPAAFDGLSGDPARGERIFHIGGCASCHTPPGAEGEVALGGGRAFVTAFGTFHAPNISPGPEGIGGWSEEDLANAMIEGVSPQGEHYYPAFPYTSYARMALTDVVDLHAHLMTLPVSDKTSVAHEVSFPFSVRRGVGLWKRLYLSPHPVIETGDPQIERGRYLVEGPGHCSECHTPRDAFGGLKRGRWMAGGPNPDGKGSIPNITPGKGGLDWSAADIAEYLKSGFTPDYDVAGGQMADVVQNTAFLTDEDRAAIAAYLKALPPLSTQP</sequence>
<feature type="domain" description="Cytochrome c" evidence="6">
    <location>
        <begin position="41"/>
        <end position="146"/>
    </location>
</feature>
<keyword evidence="5" id="KW-0812">Transmembrane</keyword>
<keyword evidence="2 4" id="KW-0479">Metal-binding</keyword>
<evidence type="ECO:0000256" key="2">
    <source>
        <dbReference type="ARBA" id="ARBA00022723"/>
    </source>
</evidence>
<dbReference type="InterPro" id="IPR009056">
    <property type="entry name" value="Cyt_c-like_dom"/>
</dbReference>
<keyword evidence="1 4" id="KW-0349">Heme</keyword>
<dbReference type="GO" id="GO:0046872">
    <property type="term" value="F:metal ion binding"/>
    <property type="evidence" value="ECO:0007669"/>
    <property type="project" value="UniProtKB-KW"/>
</dbReference>
<keyword evidence="5" id="KW-0472">Membrane</keyword>
<dbReference type="EMBL" id="CP049056">
    <property type="protein sequence ID" value="QIE55504.1"/>
    <property type="molecule type" value="Genomic_DNA"/>
</dbReference>
<dbReference type="PANTHER" id="PTHR35008:SF8">
    <property type="entry name" value="ALCOHOL DEHYDROGENASE CYTOCHROME C SUBUNIT"/>
    <property type="match status" value="1"/>
</dbReference>
<protein>
    <submittedName>
        <fullName evidence="7">Cytochrome c</fullName>
    </submittedName>
</protein>
<evidence type="ECO:0000256" key="3">
    <source>
        <dbReference type="ARBA" id="ARBA00023004"/>
    </source>
</evidence>
<dbReference type="KEGG" id="hdh:G5B40_08555"/>
<organism evidence="7 8">
    <name type="scientific">Pikeienuella piscinae</name>
    <dbReference type="NCBI Taxonomy" id="2748098"/>
    <lineage>
        <taxon>Bacteria</taxon>
        <taxon>Pseudomonadati</taxon>
        <taxon>Pseudomonadota</taxon>
        <taxon>Alphaproteobacteria</taxon>
        <taxon>Rhodobacterales</taxon>
        <taxon>Paracoccaceae</taxon>
        <taxon>Pikeienuella</taxon>
    </lineage>
</organism>
<keyword evidence="5" id="KW-1133">Transmembrane helix</keyword>
<dbReference type="Proteomes" id="UP000503336">
    <property type="component" value="Chromosome"/>
</dbReference>
<dbReference type="Pfam" id="PF00034">
    <property type="entry name" value="Cytochrom_C"/>
    <property type="match status" value="1"/>
</dbReference>
<keyword evidence="8" id="KW-1185">Reference proteome</keyword>
<evidence type="ECO:0000313" key="7">
    <source>
        <dbReference type="EMBL" id="QIE55504.1"/>
    </source>
</evidence>
<dbReference type="SUPFAM" id="SSF46626">
    <property type="entry name" value="Cytochrome c"/>
    <property type="match status" value="2"/>
</dbReference>
<dbReference type="InterPro" id="IPR051459">
    <property type="entry name" value="Cytochrome_c-type_DH"/>
</dbReference>
<dbReference type="GO" id="GO:0020037">
    <property type="term" value="F:heme binding"/>
    <property type="evidence" value="ECO:0007669"/>
    <property type="project" value="InterPro"/>
</dbReference>
<gene>
    <name evidence="7" type="ORF">G5B40_08555</name>
</gene>
<name>A0A7L5C053_9RHOB</name>